<gene>
    <name evidence="1" type="ORF">HPP92_012023</name>
</gene>
<organism evidence="1 2">
    <name type="scientific">Vanilla planifolia</name>
    <name type="common">Vanilla</name>
    <dbReference type="NCBI Taxonomy" id="51239"/>
    <lineage>
        <taxon>Eukaryota</taxon>
        <taxon>Viridiplantae</taxon>
        <taxon>Streptophyta</taxon>
        <taxon>Embryophyta</taxon>
        <taxon>Tracheophyta</taxon>
        <taxon>Spermatophyta</taxon>
        <taxon>Magnoliopsida</taxon>
        <taxon>Liliopsida</taxon>
        <taxon>Asparagales</taxon>
        <taxon>Orchidaceae</taxon>
        <taxon>Vanilloideae</taxon>
        <taxon>Vanilleae</taxon>
        <taxon>Vanilla</taxon>
    </lineage>
</organism>
<protein>
    <submittedName>
        <fullName evidence="1">Uncharacterized protein</fullName>
    </submittedName>
</protein>
<reference evidence="1 2" key="1">
    <citation type="journal article" date="2020" name="Nat. Food">
        <title>A phased Vanilla planifolia genome enables genetic improvement of flavour and production.</title>
        <authorList>
            <person name="Hasing T."/>
            <person name="Tang H."/>
            <person name="Brym M."/>
            <person name="Khazi F."/>
            <person name="Huang T."/>
            <person name="Chambers A.H."/>
        </authorList>
    </citation>
    <scope>NUCLEOTIDE SEQUENCE [LARGE SCALE GENOMIC DNA]</scope>
    <source>
        <tissue evidence="1">Leaf</tissue>
    </source>
</reference>
<proteinExistence type="predicted"/>
<sequence length="56" mass="6214">MSDKRLSPRPAVGRRVSPQGLLQRVSSEQSVNFAEGLDFAALVLLTDCLFFSVAFW</sequence>
<dbReference type="EMBL" id="JADCNM010000005">
    <property type="protein sequence ID" value="KAG0483939.1"/>
    <property type="molecule type" value="Genomic_DNA"/>
</dbReference>
<evidence type="ECO:0000313" key="1">
    <source>
        <dbReference type="EMBL" id="KAG0483939.1"/>
    </source>
</evidence>
<comment type="caution">
    <text evidence="1">The sequence shown here is derived from an EMBL/GenBank/DDBJ whole genome shotgun (WGS) entry which is preliminary data.</text>
</comment>
<accession>A0A835V1K4</accession>
<name>A0A835V1K4_VANPL</name>
<dbReference type="AlphaFoldDB" id="A0A835V1K4"/>
<evidence type="ECO:0000313" key="2">
    <source>
        <dbReference type="Proteomes" id="UP000639772"/>
    </source>
</evidence>
<dbReference type="Proteomes" id="UP000639772">
    <property type="component" value="Unassembled WGS sequence"/>
</dbReference>